<proteinExistence type="predicted"/>
<evidence type="ECO:0000313" key="1">
    <source>
        <dbReference type="EMBL" id="JAD42724.1"/>
    </source>
</evidence>
<reference evidence="1" key="2">
    <citation type="journal article" date="2015" name="Data Brief">
        <title>Shoot transcriptome of the giant reed, Arundo donax.</title>
        <authorList>
            <person name="Barrero R.A."/>
            <person name="Guerrero F.D."/>
            <person name="Moolhuijzen P."/>
            <person name="Goolsby J.A."/>
            <person name="Tidwell J."/>
            <person name="Bellgard S.E."/>
            <person name="Bellgard M.I."/>
        </authorList>
    </citation>
    <scope>NUCLEOTIDE SEQUENCE</scope>
    <source>
        <tissue evidence="1">Shoot tissue taken approximately 20 cm above the soil surface</tissue>
    </source>
</reference>
<dbReference type="EMBL" id="GBRH01255171">
    <property type="protein sequence ID" value="JAD42724.1"/>
    <property type="molecule type" value="Transcribed_RNA"/>
</dbReference>
<name>A0A0A8ZTI3_ARUDO</name>
<dbReference type="AlphaFoldDB" id="A0A0A8ZTI3"/>
<organism evidence="1">
    <name type="scientific">Arundo donax</name>
    <name type="common">Giant reed</name>
    <name type="synonym">Donax arundinaceus</name>
    <dbReference type="NCBI Taxonomy" id="35708"/>
    <lineage>
        <taxon>Eukaryota</taxon>
        <taxon>Viridiplantae</taxon>
        <taxon>Streptophyta</taxon>
        <taxon>Embryophyta</taxon>
        <taxon>Tracheophyta</taxon>
        <taxon>Spermatophyta</taxon>
        <taxon>Magnoliopsida</taxon>
        <taxon>Liliopsida</taxon>
        <taxon>Poales</taxon>
        <taxon>Poaceae</taxon>
        <taxon>PACMAD clade</taxon>
        <taxon>Arundinoideae</taxon>
        <taxon>Arundineae</taxon>
        <taxon>Arundo</taxon>
    </lineage>
</organism>
<sequence length="19" mass="2221">MYVRTDPVCCKFLKESITS</sequence>
<accession>A0A0A8ZTI3</accession>
<reference evidence="1" key="1">
    <citation type="submission" date="2014-09" db="EMBL/GenBank/DDBJ databases">
        <authorList>
            <person name="Magalhaes I.L.F."/>
            <person name="Oliveira U."/>
            <person name="Santos F.R."/>
            <person name="Vidigal T.H.D.A."/>
            <person name="Brescovit A.D."/>
            <person name="Santos A.J."/>
        </authorList>
    </citation>
    <scope>NUCLEOTIDE SEQUENCE</scope>
    <source>
        <tissue evidence="1">Shoot tissue taken approximately 20 cm above the soil surface</tissue>
    </source>
</reference>
<protein>
    <submittedName>
        <fullName evidence="1">Uncharacterized protein</fullName>
    </submittedName>
</protein>